<name>A0A7Y9W8A5_9BURK</name>
<keyword evidence="4 6" id="KW-1133">Transmembrane helix</keyword>
<reference evidence="8 9" key="1">
    <citation type="submission" date="2020-07" db="EMBL/GenBank/DDBJ databases">
        <title>Exploring microbial biodiversity for novel pathways involved in the catabolism of aromatic compounds derived from lignin.</title>
        <authorList>
            <person name="Elkins J."/>
        </authorList>
    </citation>
    <scope>NUCLEOTIDE SEQUENCE [LARGE SCALE GENOMIC DNA]</scope>
    <source>
        <strain evidence="8 9">H2C3B</strain>
    </source>
</reference>
<dbReference type="AlphaFoldDB" id="A0A7Y9W8A5"/>
<feature type="transmembrane region" description="Helical" evidence="6">
    <location>
        <begin position="342"/>
        <end position="364"/>
    </location>
</feature>
<evidence type="ECO:0000259" key="7">
    <source>
        <dbReference type="PROSITE" id="PS50850"/>
    </source>
</evidence>
<dbReference type="RefSeq" id="WP_257031737.1">
    <property type="nucleotide sequence ID" value="NZ_JACCAU010000001.1"/>
</dbReference>
<dbReference type="InterPro" id="IPR036259">
    <property type="entry name" value="MFS_trans_sf"/>
</dbReference>
<gene>
    <name evidence="8" type="ORF">GGD41_003257</name>
</gene>
<dbReference type="GO" id="GO:0022857">
    <property type="term" value="F:transmembrane transporter activity"/>
    <property type="evidence" value="ECO:0007669"/>
    <property type="project" value="InterPro"/>
</dbReference>
<evidence type="ECO:0000256" key="4">
    <source>
        <dbReference type="ARBA" id="ARBA00022989"/>
    </source>
</evidence>
<dbReference type="InterPro" id="IPR011701">
    <property type="entry name" value="MFS"/>
</dbReference>
<accession>A0A7Y9W8A5</accession>
<evidence type="ECO:0000256" key="5">
    <source>
        <dbReference type="ARBA" id="ARBA00023136"/>
    </source>
</evidence>
<evidence type="ECO:0000313" key="9">
    <source>
        <dbReference type="Proteomes" id="UP000572540"/>
    </source>
</evidence>
<evidence type="ECO:0000256" key="2">
    <source>
        <dbReference type="ARBA" id="ARBA00022448"/>
    </source>
</evidence>
<proteinExistence type="predicted"/>
<dbReference type="FunFam" id="1.20.1250.20:FF:000018">
    <property type="entry name" value="MFS transporter permease"/>
    <property type="match status" value="1"/>
</dbReference>
<feature type="transmembrane region" description="Helical" evidence="6">
    <location>
        <begin position="317"/>
        <end position="336"/>
    </location>
</feature>
<comment type="caution">
    <text evidence="8">The sequence shown here is derived from an EMBL/GenBank/DDBJ whole genome shotgun (WGS) entry which is preliminary data.</text>
</comment>
<feature type="transmembrane region" description="Helical" evidence="6">
    <location>
        <begin position="149"/>
        <end position="169"/>
    </location>
</feature>
<feature type="transmembrane region" description="Helical" evidence="6">
    <location>
        <begin position="112"/>
        <end position="137"/>
    </location>
</feature>
<dbReference type="InterPro" id="IPR020846">
    <property type="entry name" value="MFS_dom"/>
</dbReference>
<feature type="transmembrane region" description="Helical" evidence="6">
    <location>
        <begin position="251"/>
        <end position="272"/>
    </location>
</feature>
<feature type="transmembrane region" description="Helical" evidence="6">
    <location>
        <begin position="56"/>
        <end position="76"/>
    </location>
</feature>
<keyword evidence="3 6" id="KW-0812">Transmembrane</keyword>
<evidence type="ECO:0000256" key="3">
    <source>
        <dbReference type="ARBA" id="ARBA00022692"/>
    </source>
</evidence>
<feature type="transmembrane region" description="Helical" evidence="6">
    <location>
        <begin position="287"/>
        <end position="305"/>
    </location>
</feature>
<dbReference type="CDD" id="cd17319">
    <property type="entry name" value="MFS_ExuT_GudP_like"/>
    <property type="match status" value="1"/>
</dbReference>
<feature type="transmembrane region" description="Helical" evidence="6">
    <location>
        <begin position="181"/>
        <end position="203"/>
    </location>
</feature>
<feature type="transmembrane region" description="Helical" evidence="6">
    <location>
        <begin position="21"/>
        <end position="40"/>
    </location>
</feature>
<feature type="transmembrane region" description="Helical" evidence="6">
    <location>
        <begin position="376"/>
        <end position="399"/>
    </location>
</feature>
<keyword evidence="5 6" id="KW-0472">Membrane</keyword>
<sequence>MMQRSSDLAPEDAIYRKIARRIVPFLFMCYVVNFIDRVNIGFAKLQFLQDLKLDDAVFGLAAGMFFVGYLVFEIPSNLLLEKVGVRKTLLRIMVLWGSLTVLLMFVKSANMLYLLRFLLGAAEAGFFPGIILYLTYWFPDRHRGRITSLFIMAVPLAGIIGGPLSGWIMVHFHDTLGLRGWQWLFLIEGVPAITLGIMALLYLDDRPANANWLSDAEKAQVSAALEADRKQRGVHHAPPARLADVLRNPRIYLLSAIYFCVFMGLNAIGFWIPTLLRHIGVQQLDHIGWLSGGISVCTAIGIVAIGHSSDRRAERRWHVAGCGFAVAASFLLLPLAAHSVPFTVALLVVASICIYATLSIFWTIPTAYLDGGAAAAGIATITAIGAIGGAVSPSLIGMLKTQTGSVYAGFAVVAVLLIAGMIALLWAVPAPQSKTLGAVRAAVSK</sequence>
<dbReference type="GO" id="GO:0005886">
    <property type="term" value="C:plasma membrane"/>
    <property type="evidence" value="ECO:0007669"/>
    <property type="project" value="TreeGrafter"/>
</dbReference>
<dbReference type="SUPFAM" id="SSF103473">
    <property type="entry name" value="MFS general substrate transporter"/>
    <property type="match status" value="1"/>
</dbReference>
<dbReference type="PANTHER" id="PTHR43791">
    <property type="entry name" value="PERMEASE-RELATED"/>
    <property type="match status" value="1"/>
</dbReference>
<dbReference type="PANTHER" id="PTHR43791:SF36">
    <property type="entry name" value="TRANSPORTER, PUTATIVE (AFU_ORTHOLOGUE AFUA_6G08340)-RELATED"/>
    <property type="match status" value="1"/>
</dbReference>
<evidence type="ECO:0000256" key="6">
    <source>
        <dbReference type="SAM" id="Phobius"/>
    </source>
</evidence>
<protein>
    <submittedName>
        <fullName evidence="8">D-galactonate transporter</fullName>
    </submittedName>
</protein>
<comment type="subcellular location">
    <subcellularLocation>
        <location evidence="1">Membrane</location>
        <topology evidence="1">Multi-pass membrane protein</topology>
    </subcellularLocation>
</comment>
<dbReference type="EMBL" id="JACCAU010000001">
    <property type="protein sequence ID" value="NYH16029.1"/>
    <property type="molecule type" value="Genomic_DNA"/>
</dbReference>
<evidence type="ECO:0000313" key="8">
    <source>
        <dbReference type="EMBL" id="NYH16029.1"/>
    </source>
</evidence>
<organism evidence="8 9">
    <name type="scientific">Paraburkholderia bryophila</name>
    <dbReference type="NCBI Taxonomy" id="420952"/>
    <lineage>
        <taxon>Bacteria</taxon>
        <taxon>Pseudomonadati</taxon>
        <taxon>Pseudomonadota</taxon>
        <taxon>Betaproteobacteria</taxon>
        <taxon>Burkholderiales</taxon>
        <taxon>Burkholderiaceae</taxon>
        <taxon>Paraburkholderia</taxon>
    </lineage>
</organism>
<feature type="transmembrane region" description="Helical" evidence="6">
    <location>
        <begin position="405"/>
        <end position="428"/>
    </location>
</feature>
<keyword evidence="2" id="KW-0813">Transport</keyword>
<dbReference type="Pfam" id="PF07690">
    <property type="entry name" value="MFS_1"/>
    <property type="match status" value="1"/>
</dbReference>
<dbReference type="Gene3D" id="1.20.1250.20">
    <property type="entry name" value="MFS general substrate transporter like domains"/>
    <property type="match status" value="2"/>
</dbReference>
<evidence type="ECO:0000256" key="1">
    <source>
        <dbReference type="ARBA" id="ARBA00004141"/>
    </source>
</evidence>
<feature type="domain" description="Major facilitator superfamily (MFS) profile" evidence="7">
    <location>
        <begin position="22"/>
        <end position="432"/>
    </location>
</feature>
<feature type="transmembrane region" description="Helical" evidence="6">
    <location>
        <begin position="88"/>
        <end position="106"/>
    </location>
</feature>
<dbReference type="PROSITE" id="PS50850">
    <property type="entry name" value="MFS"/>
    <property type="match status" value="1"/>
</dbReference>
<dbReference type="Proteomes" id="UP000572540">
    <property type="component" value="Unassembled WGS sequence"/>
</dbReference>